<reference evidence="1" key="1">
    <citation type="submission" date="2007-11" db="EMBL/GenBank/DDBJ databases">
        <authorList>
            <person name="Fulton L."/>
            <person name="Clifton S."/>
            <person name="Fulton B."/>
            <person name="Xu J."/>
            <person name="Minx P."/>
            <person name="Pepin K.H."/>
            <person name="Johnson M."/>
            <person name="Thiruvilangam P."/>
            <person name="Bhonagiri V."/>
            <person name="Nash W.E."/>
            <person name="Mardis E.R."/>
            <person name="Wilson R.K."/>
        </authorList>
    </citation>
    <scope>NUCLEOTIDE SEQUENCE [LARGE SCALE GENOMIC DNA]</scope>
    <source>
        <strain evidence="1">DSM 17241</strain>
    </source>
</reference>
<accession>B0PDY6</accession>
<dbReference type="HOGENOM" id="CLU_2748895_0_0_9"/>
<gene>
    <name evidence="1" type="ORF">ANACOL_02771</name>
</gene>
<comment type="caution">
    <text evidence="1">The sequence shown here is derived from an EMBL/GenBank/DDBJ whole genome shotgun (WGS) entry which is preliminary data.</text>
</comment>
<evidence type="ECO:0000313" key="1">
    <source>
        <dbReference type="EMBL" id="EDS10175.1"/>
    </source>
</evidence>
<name>B0PDY6_9FIRM</name>
<dbReference type="Proteomes" id="UP000003803">
    <property type="component" value="Unassembled WGS sequence"/>
</dbReference>
<proteinExistence type="predicted"/>
<keyword evidence="2" id="KW-1185">Reference proteome</keyword>
<reference evidence="1" key="2">
    <citation type="submission" date="2013-09" db="EMBL/GenBank/DDBJ databases">
        <title>Draft genome sequence of Anaerotruncus colihominis(DSM 17241).</title>
        <authorList>
            <person name="Sudarsanam P."/>
            <person name="Ley R."/>
            <person name="Guruge J."/>
            <person name="Turnbaugh P.J."/>
            <person name="Mahowald M."/>
            <person name="Liep D."/>
            <person name="Gordon J."/>
        </authorList>
    </citation>
    <scope>NUCLEOTIDE SEQUENCE</scope>
    <source>
        <strain evidence="1">DSM 17241</strain>
    </source>
</reference>
<organism evidence="1 2">
    <name type="scientific">Anaerotruncus colihominis DSM 17241</name>
    <dbReference type="NCBI Taxonomy" id="445972"/>
    <lineage>
        <taxon>Bacteria</taxon>
        <taxon>Bacillati</taxon>
        <taxon>Bacillota</taxon>
        <taxon>Clostridia</taxon>
        <taxon>Eubacteriales</taxon>
        <taxon>Oscillospiraceae</taxon>
        <taxon>Anaerotruncus</taxon>
    </lineage>
</organism>
<evidence type="ECO:0000313" key="2">
    <source>
        <dbReference type="Proteomes" id="UP000003803"/>
    </source>
</evidence>
<sequence length="70" mass="7485">MTAQPGIKARGPGRPAYAKTTSCAAIFAYDCGAHTAHEVYYTMSAKRHGIIDHRGESGPCPRIALAIRLV</sequence>
<dbReference type="EMBL" id="ABGD02000024">
    <property type="protein sequence ID" value="EDS10175.1"/>
    <property type="molecule type" value="Genomic_DNA"/>
</dbReference>
<protein>
    <submittedName>
        <fullName evidence="1">Uncharacterized protein</fullName>
    </submittedName>
</protein>
<dbReference type="AlphaFoldDB" id="B0PDY6"/>